<dbReference type="KEGG" id="hro:HELRODRAFT_176181"/>
<dbReference type="AlphaFoldDB" id="T1FA95"/>
<dbReference type="EMBL" id="AMQM01005566">
    <property type="status" value="NOT_ANNOTATED_CDS"/>
    <property type="molecule type" value="Genomic_DNA"/>
</dbReference>
<reference evidence="1 3" key="2">
    <citation type="journal article" date="2013" name="Nature">
        <title>Insights into bilaterian evolution from three spiralian genomes.</title>
        <authorList>
            <person name="Simakov O."/>
            <person name="Marletaz F."/>
            <person name="Cho S.J."/>
            <person name="Edsinger-Gonzales E."/>
            <person name="Havlak P."/>
            <person name="Hellsten U."/>
            <person name="Kuo D.H."/>
            <person name="Larsson T."/>
            <person name="Lv J."/>
            <person name="Arendt D."/>
            <person name="Savage R."/>
            <person name="Osoegawa K."/>
            <person name="de Jong P."/>
            <person name="Grimwood J."/>
            <person name="Chapman J.A."/>
            <person name="Shapiro H."/>
            <person name="Aerts A."/>
            <person name="Otillar R.P."/>
            <person name="Terry A.Y."/>
            <person name="Boore J.L."/>
            <person name="Grigoriev I.V."/>
            <person name="Lindberg D.R."/>
            <person name="Seaver E.C."/>
            <person name="Weisblat D.A."/>
            <person name="Putnam N.H."/>
            <person name="Rokhsar D.S."/>
        </authorList>
    </citation>
    <scope>NUCLEOTIDE SEQUENCE</scope>
</reference>
<dbReference type="EnsemblMetazoa" id="HelroT176181">
    <property type="protein sequence ID" value="HelroP176181"/>
    <property type="gene ID" value="HelroG176181"/>
</dbReference>
<dbReference type="InParanoid" id="T1FA95"/>
<dbReference type="RefSeq" id="XP_009021746.1">
    <property type="nucleotide sequence ID" value="XM_009023498.1"/>
</dbReference>
<protein>
    <submittedName>
        <fullName evidence="1 2">Uncharacterized protein</fullName>
    </submittedName>
</protein>
<evidence type="ECO:0000313" key="1">
    <source>
        <dbReference type="EMBL" id="ESO00312.1"/>
    </source>
</evidence>
<name>T1FA95_HELRO</name>
<reference evidence="3" key="1">
    <citation type="submission" date="2012-12" db="EMBL/GenBank/DDBJ databases">
        <authorList>
            <person name="Hellsten U."/>
            <person name="Grimwood J."/>
            <person name="Chapman J.A."/>
            <person name="Shapiro H."/>
            <person name="Aerts A."/>
            <person name="Otillar R.P."/>
            <person name="Terry A.Y."/>
            <person name="Boore J.L."/>
            <person name="Simakov O."/>
            <person name="Marletaz F."/>
            <person name="Cho S.-J."/>
            <person name="Edsinger-Gonzales E."/>
            <person name="Havlak P."/>
            <person name="Kuo D.-H."/>
            <person name="Larsson T."/>
            <person name="Lv J."/>
            <person name="Arendt D."/>
            <person name="Savage R."/>
            <person name="Osoegawa K."/>
            <person name="de Jong P."/>
            <person name="Lindberg D.R."/>
            <person name="Seaver E.C."/>
            <person name="Weisblat D.A."/>
            <person name="Putnam N.H."/>
            <person name="Grigoriev I.V."/>
            <person name="Rokhsar D.S."/>
        </authorList>
    </citation>
    <scope>NUCLEOTIDE SEQUENCE</scope>
</reference>
<gene>
    <name evidence="2" type="primary">20205744</name>
    <name evidence="1" type="ORF">HELRODRAFT_176181</name>
</gene>
<dbReference type="EMBL" id="KB096983">
    <property type="protein sequence ID" value="ESO00312.1"/>
    <property type="molecule type" value="Genomic_DNA"/>
</dbReference>
<keyword evidence="3" id="KW-1185">Reference proteome</keyword>
<reference evidence="2" key="3">
    <citation type="submission" date="2015-06" db="UniProtKB">
        <authorList>
            <consortium name="EnsemblMetazoa"/>
        </authorList>
    </citation>
    <scope>IDENTIFICATION</scope>
</reference>
<evidence type="ECO:0000313" key="3">
    <source>
        <dbReference type="Proteomes" id="UP000015101"/>
    </source>
</evidence>
<organism evidence="2 3">
    <name type="scientific">Helobdella robusta</name>
    <name type="common">Californian leech</name>
    <dbReference type="NCBI Taxonomy" id="6412"/>
    <lineage>
        <taxon>Eukaryota</taxon>
        <taxon>Metazoa</taxon>
        <taxon>Spiralia</taxon>
        <taxon>Lophotrochozoa</taxon>
        <taxon>Annelida</taxon>
        <taxon>Clitellata</taxon>
        <taxon>Hirudinea</taxon>
        <taxon>Rhynchobdellida</taxon>
        <taxon>Glossiphoniidae</taxon>
        <taxon>Helobdella</taxon>
    </lineage>
</organism>
<sequence length="228" mass="26128">MKNSFYELSDNQTETTFKKTSFLHSYEMPNVNKLYENHVQVSNACCQQRLATSYNVPTHLTFQHNQSRSNDFAYTDKNISAINNTNDLNINITNDTVHYNNNVNILSRSNDGLCKNANSNDAVVRVGNINICNNQMQNINNIKSSNNNEINYNNNTYSKNCNGNIMHDFTPPFNSYIPQNEQHVTKSASHLHFSNFQNNYFIPNHNSNSFDATFFKESAYPSIGMFFG</sequence>
<dbReference type="GeneID" id="20205744"/>
<evidence type="ECO:0000313" key="2">
    <source>
        <dbReference type="EnsemblMetazoa" id="HelroP176181"/>
    </source>
</evidence>
<dbReference type="CTD" id="20205744"/>
<dbReference type="Proteomes" id="UP000015101">
    <property type="component" value="Unassembled WGS sequence"/>
</dbReference>
<proteinExistence type="predicted"/>
<dbReference type="HOGENOM" id="CLU_1215927_0_0_1"/>
<accession>T1FA95</accession>